<dbReference type="InterPro" id="IPR003593">
    <property type="entry name" value="AAA+_ATPase"/>
</dbReference>
<dbReference type="EMBL" id="FQVG01000029">
    <property type="protein sequence ID" value="SHF02110.1"/>
    <property type="molecule type" value="Genomic_DNA"/>
</dbReference>
<dbReference type="Proteomes" id="UP000184423">
    <property type="component" value="Unassembled WGS sequence"/>
</dbReference>
<reference evidence="5" key="1">
    <citation type="submission" date="2016-11" db="EMBL/GenBank/DDBJ databases">
        <authorList>
            <person name="Varghese N."/>
            <person name="Submissions S."/>
        </authorList>
    </citation>
    <scope>NUCLEOTIDE SEQUENCE [LARGE SCALE GENOMIC DNA]</scope>
    <source>
        <strain evidence="5">DSM 10124</strain>
    </source>
</reference>
<organism evidence="4 5">
    <name type="scientific">Caloramator proteoclasticus DSM 10124</name>
    <dbReference type="NCBI Taxonomy" id="1121262"/>
    <lineage>
        <taxon>Bacteria</taxon>
        <taxon>Bacillati</taxon>
        <taxon>Bacillota</taxon>
        <taxon>Clostridia</taxon>
        <taxon>Eubacteriales</taxon>
        <taxon>Clostridiaceae</taxon>
        <taxon>Caloramator</taxon>
    </lineage>
</organism>
<evidence type="ECO:0000259" key="3">
    <source>
        <dbReference type="SMART" id="SM00382"/>
    </source>
</evidence>
<dbReference type="InterPro" id="IPR027417">
    <property type="entry name" value="P-loop_NTPase"/>
</dbReference>
<evidence type="ECO:0000313" key="4">
    <source>
        <dbReference type="EMBL" id="SHF02110.1"/>
    </source>
</evidence>
<dbReference type="PANTHER" id="PTHR20953">
    <property type="entry name" value="KINASE-RELATED"/>
    <property type="match status" value="1"/>
</dbReference>
<proteinExistence type="predicted"/>
<evidence type="ECO:0000256" key="1">
    <source>
        <dbReference type="ARBA" id="ARBA00022741"/>
    </source>
</evidence>
<dbReference type="Pfam" id="PF19568">
    <property type="entry name" value="Spore_III_AA"/>
    <property type="match status" value="1"/>
</dbReference>
<protein>
    <submittedName>
        <fullName evidence="4">Stage III sporulation protein AA</fullName>
    </submittedName>
</protein>
<evidence type="ECO:0000256" key="2">
    <source>
        <dbReference type="ARBA" id="ARBA00022840"/>
    </source>
</evidence>
<sequence>MNTYEKEKVIQTFKKDIFPILTERIREPIIKMKNFGFYEIEEIRLRANKPLMLYKNNQGFFLDEKGEIKSENGLIVTKDDIEKTYLLMCDYSLYTMEEDIKQGFLTLKGGHRVGIAGKVVSEGGKIKTIKNISCLNIRIAKEVKGCALNLAKSIYKDGIKHTLIVSPPGCGKTTILRDLVRLLSNGIKEIELSGKKVTVVDERSEIASCYLGVPQNDVGIRTDVLDGCPKVDGLMMAVRTMSPDVIAVDEIGSIKDAEAIMDAINTGVKVISTVHGKDLDDVLKRRGIKLLFENECIDVVVFLSNRNGPGTIENIIKIN</sequence>
<keyword evidence="5" id="KW-1185">Reference proteome</keyword>
<dbReference type="InterPro" id="IPR045735">
    <property type="entry name" value="Spore_III_AA_AAA+_ATPase"/>
</dbReference>
<dbReference type="SMART" id="SM00382">
    <property type="entry name" value="AAA"/>
    <property type="match status" value="1"/>
</dbReference>
<name>A0A1M4Y8Y0_9CLOT</name>
<keyword evidence="2" id="KW-0067">ATP-binding</keyword>
<dbReference type="Gene3D" id="3.40.50.300">
    <property type="entry name" value="P-loop containing nucleotide triphosphate hydrolases"/>
    <property type="match status" value="1"/>
</dbReference>
<evidence type="ECO:0000313" key="5">
    <source>
        <dbReference type="Proteomes" id="UP000184423"/>
    </source>
</evidence>
<gene>
    <name evidence="4" type="ORF">SAMN02746091_01607</name>
</gene>
<dbReference type="InterPro" id="IPR014217">
    <property type="entry name" value="Spore_III_AA"/>
</dbReference>
<keyword evidence="1" id="KW-0547">Nucleotide-binding</keyword>
<dbReference type="GO" id="GO:0005524">
    <property type="term" value="F:ATP binding"/>
    <property type="evidence" value="ECO:0007669"/>
    <property type="project" value="UniProtKB-KW"/>
</dbReference>
<accession>A0A1M4Y8Y0</accession>
<dbReference type="PANTHER" id="PTHR20953:SF3">
    <property type="entry name" value="P-LOOP CONTAINING NUCLEOSIDE TRIPHOSPHATE HYDROLASES SUPERFAMILY PROTEIN"/>
    <property type="match status" value="1"/>
</dbReference>
<dbReference type="SUPFAM" id="SSF52540">
    <property type="entry name" value="P-loop containing nucleoside triphosphate hydrolases"/>
    <property type="match status" value="1"/>
</dbReference>
<dbReference type="RefSeq" id="WP_027308286.1">
    <property type="nucleotide sequence ID" value="NZ_FQVG01000029.1"/>
</dbReference>
<dbReference type="NCBIfam" id="TIGR02858">
    <property type="entry name" value="spore_III_AA"/>
    <property type="match status" value="1"/>
</dbReference>
<feature type="domain" description="AAA+ ATPase" evidence="3">
    <location>
        <begin position="158"/>
        <end position="302"/>
    </location>
</feature>
<dbReference type="AlphaFoldDB" id="A0A1M4Y8Y0"/>